<sequence>KCRHGEKSPDELHQSSYGTSVVSRERNGQRPLGNGHRSPDAVYHTRGRNHRTPSRHRSAFWKSLEK</sequence>
<feature type="compositionally biased region" description="Basic residues" evidence="1">
    <location>
        <begin position="45"/>
        <end position="59"/>
    </location>
</feature>
<feature type="compositionally biased region" description="Basic and acidic residues" evidence="1">
    <location>
        <begin position="1"/>
        <end position="13"/>
    </location>
</feature>
<dbReference type="Proteomes" id="UP001432322">
    <property type="component" value="Unassembled WGS sequence"/>
</dbReference>
<evidence type="ECO:0000313" key="3">
    <source>
        <dbReference type="Proteomes" id="UP001432322"/>
    </source>
</evidence>
<feature type="region of interest" description="Disordered" evidence="1">
    <location>
        <begin position="1"/>
        <end position="66"/>
    </location>
</feature>
<comment type="caution">
    <text evidence="2">The sequence shown here is derived from an EMBL/GenBank/DDBJ whole genome shotgun (WGS) entry which is preliminary data.</text>
</comment>
<evidence type="ECO:0000313" key="2">
    <source>
        <dbReference type="EMBL" id="GMT29245.1"/>
    </source>
</evidence>
<feature type="non-terminal residue" evidence="2">
    <location>
        <position position="1"/>
    </location>
</feature>
<reference evidence="2" key="1">
    <citation type="submission" date="2023-10" db="EMBL/GenBank/DDBJ databases">
        <title>Genome assembly of Pristionchus species.</title>
        <authorList>
            <person name="Yoshida K."/>
            <person name="Sommer R.J."/>
        </authorList>
    </citation>
    <scope>NUCLEOTIDE SEQUENCE</scope>
    <source>
        <strain evidence="2">RS5133</strain>
    </source>
</reference>
<dbReference type="AlphaFoldDB" id="A0AAV5WF44"/>
<accession>A0AAV5WF44</accession>
<gene>
    <name evidence="2" type="ORF">PFISCL1PPCAC_20542</name>
</gene>
<dbReference type="EMBL" id="BTSY01000005">
    <property type="protein sequence ID" value="GMT29245.1"/>
    <property type="molecule type" value="Genomic_DNA"/>
</dbReference>
<protein>
    <submittedName>
        <fullName evidence="2">Uncharacterized protein</fullName>
    </submittedName>
</protein>
<evidence type="ECO:0000256" key="1">
    <source>
        <dbReference type="SAM" id="MobiDB-lite"/>
    </source>
</evidence>
<keyword evidence="3" id="KW-1185">Reference proteome</keyword>
<name>A0AAV5WF44_9BILA</name>
<proteinExistence type="predicted"/>
<organism evidence="2 3">
    <name type="scientific">Pristionchus fissidentatus</name>
    <dbReference type="NCBI Taxonomy" id="1538716"/>
    <lineage>
        <taxon>Eukaryota</taxon>
        <taxon>Metazoa</taxon>
        <taxon>Ecdysozoa</taxon>
        <taxon>Nematoda</taxon>
        <taxon>Chromadorea</taxon>
        <taxon>Rhabditida</taxon>
        <taxon>Rhabditina</taxon>
        <taxon>Diplogasteromorpha</taxon>
        <taxon>Diplogasteroidea</taxon>
        <taxon>Neodiplogasteridae</taxon>
        <taxon>Pristionchus</taxon>
    </lineage>
</organism>